<dbReference type="Pfam" id="PF02597">
    <property type="entry name" value="ThiS"/>
    <property type="match status" value="1"/>
</dbReference>
<keyword evidence="2" id="KW-1185">Reference proteome</keyword>
<dbReference type="Proteomes" id="UP000218387">
    <property type="component" value="Chromosome"/>
</dbReference>
<proteinExistence type="predicted"/>
<dbReference type="NCBIfam" id="TIGR01687">
    <property type="entry name" value="moaD_arch"/>
    <property type="match status" value="1"/>
</dbReference>
<dbReference type="InterPro" id="IPR010038">
    <property type="entry name" value="MoaD_arc-typ"/>
</dbReference>
<organism evidence="1 2">
    <name type="scientific">Eubacterium maltosivorans</name>
    <dbReference type="NCBI Taxonomy" id="2041044"/>
    <lineage>
        <taxon>Bacteria</taxon>
        <taxon>Bacillati</taxon>
        <taxon>Bacillota</taxon>
        <taxon>Clostridia</taxon>
        <taxon>Eubacteriales</taxon>
        <taxon>Eubacteriaceae</taxon>
        <taxon>Eubacterium</taxon>
    </lineage>
</organism>
<dbReference type="InterPro" id="IPR003749">
    <property type="entry name" value="ThiS/MoaD-like"/>
</dbReference>
<accession>A0A4P9C922</accession>
<dbReference type="SUPFAM" id="SSF54285">
    <property type="entry name" value="MoaD/ThiS"/>
    <property type="match status" value="1"/>
</dbReference>
<dbReference type="InterPro" id="IPR012675">
    <property type="entry name" value="Beta-grasp_dom_sf"/>
</dbReference>
<dbReference type="EMBL" id="CP029487">
    <property type="protein sequence ID" value="QCT72040.1"/>
    <property type="molecule type" value="Genomic_DNA"/>
</dbReference>
<evidence type="ECO:0000313" key="2">
    <source>
        <dbReference type="Proteomes" id="UP000218387"/>
    </source>
</evidence>
<dbReference type="Gene3D" id="3.10.20.30">
    <property type="match status" value="1"/>
</dbReference>
<dbReference type="KEGG" id="emt:CPZ25_012115"/>
<name>A0A4P9C922_EUBML</name>
<dbReference type="RefSeq" id="WP_096920532.1">
    <property type="nucleotide sequence ID" value="NZ_CABJDW020000001.1"/>
</dbReference>
<reference evidence="1 2" key="1">
    <citation type="submission" date="2018-05" db="EMBL/GenBank/DDBJ databases">
        <title>Genome comparison of Eubacterium sp.</title>
        <authorList>
            <person name="Feng Y."/>
            <person name="Sanchez-Andrea I."/>
            <person name="Stams A.J.M."/>
            <person name="De Vos W.M."/>
        </authorList>
    </citation>
    <scope>NUCLEOTIDE SEQUENCE [LARGE SCALE GENOMIC DNA]</scope>
    <source>
        <strain evidence="1 2">YI</strain>
    </source>
</reference>
<evidence type="ECO:0000313" key="1">
    <source>
        <dbReference type="EMBL" id="QCT72040.1"/>
    </source>
</evidence>
<sequence length="82" mass="8743">MITIKYFGALRASTGTAQESFEAENIKEVLVKIKAAHGKEAAAKARRCLILLNSDNVNLHNGMRTSLKPGDIVSFVPVCAGG</sequence>
<dbReference type="CDD" id="cd17040">
    <property type="entry name" value="Ubl_MoaD_like"/>
    <property type="match status" value="1"/>
</dbReference>
<gene>
    <name evidence="1" type="ORF">CPZ25_012115</name>
</gene>
<protein>
    <submittedName>
        <fullName evidence="1">MoaD/ThiS family protein</fullName>
    </submittedName>
</protein>
<dbReference type="AlphaFoldDB" id="A0A4P9C922"/>
<dbReference type="InterPro" id="IPR016155">
    <property type="entry name" value="Mopterin_synth/thiamin_S_b"/>
</dbReference>